<protein>
    <submittedName>
        <fullName evidence="1">Uncharacterized protein</fullName>
    </submittedName>
</protein>
<name>A0A427APE0_ENSVE</name>
<dbReference type="EMBL" id="AMZH03001768">
    <property type="protein sequence ID" value="RRT78075.1"/>
    <property type="molecule type" value="Genomic_DNA"/>
</dbReference>
<sequence>MCSSFVVSFLSARGISVAMRRAGLLRVARFAGRLERQSLQDTFRESSPPFCMLKLRTC</sequence>
<evidence type="ECO:0000313" key="1">
    <source>
        <dbReference type="EMBL" id="RRT78075.1"/>
    </source>
</evidence>
<accession>A0A427APE0</accession>
<reference evidence="1 2" key="1">
    <citation type="journal article" date="2014" name="Agronomy (Basel)">
        <title>A Draft Genome Sequence for Ensete ventricosum, the Drought-Tolerant Tree Against Hunger.</title>
        <authorList>
            <person name="Harrison J."/>
            <person name="Moore K.A."/>
            <person name="Paszkiewicz K."/>
            <person name="Jones T."/>
            <person name="Grant M."/>
            <person name="Ambacheew D."/>
            <person name="Muzemil S."/>
            <person name="Studholme D.J."/>
        </authorList>
    </citation>
    <scope>NUCLEOTIDE SEQUENCE [LARGE SCALE GENOMIC DNA]</scope>
</reference>
<dbReference type="AlphaFoldDB" id="A0A427APE0"/>
<organism evidence="1 2">
    <name type="scientific">Ensete ventricosum</name>
    <name type="common">Abyssinian banana</name>
    <name type="synonym">Musa ensete</name>
    <dbReference type="NCBI Taxonomy" id="4639"/>
    <lineage>
        <taxon>Eukaryota</taxon>
        <taxon>Viridiplantae</taxon>
        <taxon>Streptophyta</taxon>
        <taxon>Embryophyta</taxon>
        <taxon>Tracheophyta</taxon>
        <taxon>Spermatophyta</taxon>
        <taxon>Magnoliopsida</taxon>
        <taxon>Liliopsida</taxon>
        <taxon>Zingiberales</taxon>
        <taxon>Musaceae</taxon>
        <taxon>Ensete</taxon>
    </lineage>
</organism>
<gene>
    <name evidence="1" type="ORF">B296_00006200</name>
</gene>
<comment type="caution">
    <text evidence="1">The sequence shown here is derived from an EMBL/GenBank/DDBJ whole genome shotgun (WGS) entry which is preliminary data.</text>
</comment>
<proteinExistence type="predicted"/>
<evidence type="ECO:0000313" key="2">
    <source>
        <dbReference type="Proteomes" id="UP000287651"/>
    </source>
</evidence>
<dbReference type="Proteomes" id="UP000287651">
    <property type="component" value="Unassembled WGS sequence"/>
</dbReference>